<dbReference type="PROSITE" id="PS00059">
    <property type="entry name" value="ADH_ZINC"/>
    <property type="match status" value="1"/>
</dbReference>
<comment type="similarity">
    <text evidence="3 8">Belongs to the zinc-containing alcohol dehydrogenase family.</text>
</comment>
<keyword evidence="7" id="KW-0520">NAD</keyword>
<dbReference type="InterPro" id="IPR013149">
    <property type="entry name" value="ADH-like_C"/>
</dbReference>
<evidence type="ECO:0000259" key="9">
    <source>
        <dbReference type="Pfam" id="PF00107"/>
    </source>
</evidence>
<accession>A0A8H7WKI8</accession>
<dbReference type="Gene3D" id="3.40.50.720">
    <property type="entry name" value="NAD(P)-binding Rossmann-like Domain"/>
    <property type="match status" value="1"/>
</dbReference>
<dbReference type="Gene3D" id="3.90.180.10">
    <property type="entry name" value="Medium-chain alcohol dehydrogenases, catalytic domain"/>
    <property type="match status" value="1"/>
</dbReference>
<dbReference type="SUPFAM" id="SSF51735">
    <property type="entry name" value="NAD(P)-binding Rossmann-fold domains"/>
    <property type="match status" value="1"/>
</dbReference>
<evidence type="ECO:0000313" key="11">
    <source>
        <dbReference type="EMBL" id="KAG4426439.1"/>
    </source>
</evidence>
<dbReference type="InterPro" id="IPR011032">
    <property type="entry name" value="GroES-like_sf"/>
</dbReference>
<evidence type="ECO:0000256" key="7">
    <source>
        <dbReference type="ARBA" id="ARBA00023027"/>
    </source>
</evidence>
<keyword evidence="12" id="KW-1185">Reference proteome</keyword>
<dbReference type="EMBL" id="JAFJYH010000002">
    <property type="protein sequence ID" value="KAG4426439.1"/>
    <property type="molecule type" value="Genomic_DNA"/>
</dbReference>
<reference evidence="11" key="1">
    <citation type="submission" date="2021-02" db="EMBL/GenBank/DDBJ databases">
        <title>Genome sequence Cadophora malorum strain M34.</title>
        <authorList>
            <person name="Stefanovic E."/>
            <person name="Vu D."/>
            <person name="Scully C."/>
            <person name="Dijksterhuis J."/>
            <person name="Roader J."/>
            <person name="Houbraken J."/>
        </authorList>
    </citation>
    <scope>NUCLEOTIDE SEQUENCE</scope>
    <source>
        <strain evidence="11">M34</strain>
    </source>
</reference>
<comment type="pathway">
    <text evidence="2">Carbohydrate degradation.</text>
</comment>
<comment type="caution">
    <text evidence="11">The sequence shown here is derived from an EMBL/GenBank/DDBJ whole genome shotgun (WGS) entry which is preliminary data.</text>
</comment>
<proteinExistence type="inferred from homology"/>
<evidence type="ECO:0000256" key="5">
    <source>
        <dbReference type="ARBA" id="ARBA00022833"/>
    </source>
</evidence>
<dbReference type="Pfam" id="PF08240">
    <property type="entry name" value="ADH_N"/>
    <property type="match status" value="1"/>
</dbReference>
<dbReference type="PANTHER" id="PTHR43161">
    <property type="entry name" value="SORBITOL DEHYDROGENASE"/>
    <property type="match status" value="1"/>
</dbReference>
<organism evidence="11 12">
    <name type="scientific">Cadophora malorum</name>
    <dbReference type="NCBI Taxonomy" id="108018"/>
    <lineage>
        <taxon>Eukaryota</taxon>
        <taxon>Fungi</taxon>
        <taxon>Dikarya</taxon>
        <taxon>Ascomycota</taxon>
        <taxon>Pezizomycotina</taxon>
        <taxon>Leotiomycetes</taxon>
        <taxon>Helotiales</taxon>
        <taxon>Ploettnerulaceae</taxon>
        <taxon>Cadophora</taxon>
    </lineage>
</organism>
<protein>
    <recommendedName>
        <fullName evidence="13">L-arabinitol 4-dehydrogenase</fullName>
    </recommendedName>
</protein>
<dbReference type="GO" id="GO:0008270">
    <property type="term" value="F:zinc ion binding"/>
    <property type="evidence" value="ECO:0007669"/>
    <property type="project" value="InterPro"/>
</dbReference>
<name>A0A8H7WKI8_9HELO</name>
<comment type="cofactor">
    <cofactor evidence="1 8">
        <name>Zn(2+)</name>
        <dbReference type="ChEBI" id="CHEBI:29105"/>
    </cofactor>
</comment>
<dbReference type="Proteomes" id="UP000664132">
    <property type="component" value="Unassembled WGS sequence"/>
</dbReference>
<keyword evidence="6" id="KW-0560">Oxidoreductase</keyword>
<feature type="domain" description="Alcohol dehydrogenase-like N-terminal" evidence="10">
    <location>
        <begin position="65"/>
        <end position="177"/>
    </location>
</feature>
<dbReference type="GO" id="GO:0006062">
    <property type="term" value="P:sorbitol catabolic process"/>
    <property type="evidence" value="ECO:0007669"/>
    <property type="project" value="TreeGrafter"/>
</dbReference>
<keyword evidence="5 8" id="KW-0862">Zinc</keyword>
<gene>
    <name evidence="11" type="ORF">IFR04_000321</name>
</gene>
<evidence type="ECO:0000256" key="4">
    <source>
        <dbReference type="ARBA" id="ARBA00022723"/>
    </source>
</evidence>
<dbReference type="Pfam" id="PF00107">
    <property type="entry name" value="ADH_zinc_N"/>
    <property type="match status" value="1"/>
</dbReference>
<evidence type="ECO:0000256" key="1">
    <source>
        <dbReference type="ARBA" id="ARBA00001947"/>
    </source>
</evidence>
<evidence type="ECO:0000256" key="8">
    <source>
        <dbReference type="RuleBase" id="RU361277"/>
    </source>
</evidence>
<evidence type="ECO:0000259" key="10">
    <source>
        <dbReference type="Pfam" id="PF08240"/>
    </source>
</evidence>
<evidence type="ECO:0000256" key="3">
    <source>
        <dbReference type="ARBA" id="ARBA00008072"/>
    </source>
</evidence>
<dbReference type="SUPFAM" id="SSF50129">
    <property type="entry name" value="GroES-like"/>
    <property type="match status" value="1"/>
</dbReference>
<evidence type="ECO:0000256" key="6">
    <source>
        <dbReference type="ARBA" id="ARBA00023002"/>
    </source>
</evidence>
<dbReference type="InterPro" id="IPR002328">
    <property type="entry name" value="ADH_Zn_CS"/>
</dbReference>
<dbReference type="InterPro" id="IPR013154">
    <property type="entry name" value="ADH-like_N"/>
</dbReference>
<evidence type="ECO:0008006" key="13">
    <source>
        <dbReference type="Google" id="ProtNLM"/>
    </source>
</evidence>
<evidence type="ECO:0000256" key="2">
    <source>
        <dbReference type="ARBA" id="ARBA00004921"/>
    </source>
</evidence>
<keyword evidence="4 8" id="KW-0479">Metal-binding</keyword>
<dbReference type="OrthoDB" id="2148442at2759"/>
<dbReference type="CDD" id="cd05285">
    <property type="entry name" value="sorbitol_DH"/>
    <property type="match status" value="1"/>
</dbReference>
<sequence>MARSTIDVSHDNLEPQVKLIQKNDIGGGEHVFQVKSSKLTNPSLQVTAEKTIKLVEAPIRKPQFGEVLLHIKTTGICGSDIHFWKRGGIGPLTVDGDCILGHEAAGIVLDIGDGVTKLQKGDRVAIEPQIPCGTCFSCSDGRANLCPDVQFIGVYPRNGSLQRFLVHPARWLHKLPDNVSYAQGALLEPLSVVMHALRRVRLSLGRSALICGAGPIGLIALAAARASGANPLVITDLEPKRLAFAKDFVPSCQTYQVDSKLDAVENAKKVRELFGSGSEYDAPETVLECTGVESSVITGAFACRRGGDVMVIGVGKSTMNNLPFMHISLAEINLKFINRYTDTWPAGISALSGGVLNLDKLITHTFPLEQATDALQLCSDVTLGSIKVQVADNQDINW</sequence>
<dbReference type="InterPro" id="IPR045306">
    <property type="entry name" value="SDH-like"/>
</dbReference>
<dbReference type="FunFam" id="3.40.50.720:FF:000068">
    <property type="entry name" value="Sorbitol dehydrogenase"/>
    <property type="match status" value="1"/>
</dbReference>
<dbReference type="PANTHER" id="PTHR43161:SF4">
    <property type="entry name" value="D-XYLULOSE REDUCTASE"/>
    <property type="match status" value="1"/>
</dbReference>
<feature type="domain" description="Alcohol dehydrogenase-like C-terminal" evidence="9">
    <location>
        <begin position="215"/>
        <end position="350"/>
    </location>
</feature>
<evidence type="ECO:0000313" key="12">
    <source>
        <dbReference type="Proteomes" id="UP000664132"/>
    </source>
</evidence>
<dbReference type="GO" id="GO:0003939">
    <property type="term" value="F:L-iditol 2-dehydrogenase (NAD+) activity"/>
    <property type="evidence" value="ECO:0007669"/>
    <property type="project" value="TreeGrafter"/>
</dbReference>
<dbReference type="InterPro" id="IPR036291">
    <property type="entry name" value="NAD(P)-bd_dom_sf"/>
</dbReference>
<dbReference type="AlphaFoldDB" id="A0A8H7WKI8"/>